<dbReference type="Gene3D" id="3.40.366.10">
    <property type="entry name" value="Malonyl-Coenzyme A Acyl Carrier Protein, domain 2"/>
    <property type="match status" value="1"/>
</dbReference>
<dbReference type="FunCoup" id="Q54PR1">
    <property type="interactions" value="2"/>
</dbReference>
<dbReference type="InterPro" id="IPR016035">
    <property type="entry name" value="Acyl_Trfase/lysoPLipase"/>
</dbReference>
<dbReference type="PANTHER" id="PTHR45681:SF6">
    <property type="entry name" value="POLYKETIDE SYNTHASE 37"/>
    <property type="match status" value="1"/>
</dbReference>
<name>Q54PR1_DICDI</name>
<dbReference type="Pfam" id="PF00698">
    <property type="entry name" value="Acyl_transf_1"/>
    <property type="match status" value="1"/>
</dbReference>
<dbReference type="PhylomeDB" id="Q54PR1"/>
<feature type="domain" description="Malonyl-CoA:ACP transacylase (MAT)" evidence="4">
    <location>
        <begin position="13"/>
        <end position="335"/>
    </location>
</feature>
<dbReference type="InterPro" id="IPR014043">
    <property type="entry name" value="Acyl_transferase_dom"/>
</dbReference>
<dbReference type="VEuPathDB" id="AmoebaDB:DDB_G0284375"/>
<keyword evidence="3" id="KW-0808">Transferase</keyword>
<evidence type="ECO:0000256" key="3">
    <source>
        <dbReference type="ARBA" id="ARBA00022679"/>
    </source>
</evidence>
<keyword evidence="2" id="KW-0597">Phosphoprotein</keyword>
<dbReference type="EMBL" id="AAFI02000064">
    <property type="protein sequence ID" value="EAL65236.1"/>
    <property type="molecule type" value="Genomic_DNA"/>
</dbReference>
<dbReference type="GO" id="GO:0016740">
    <property type="term" value="F:transferase activity"/>
    <property type="evidence" value="ECO:0007669"/>
    <property type="project" value="UniProtKB-KW"/>
</dbReference>
<dbReference type="InParanoid" id="Q54PR1"/>
<keyword evidence="6" id="KW-1185">Reference proteome</keyword>
<dbReference type="STRING" id="44689.Q54PR1"/>
<accession>Q54PR1</accession>
<organism evidence="5 6">
    <name type="scientific">Dictyostelium discoideum</name>
    <name type="common">Social amoeba</name>
    <dbReference type="NCBI Taxonomy" id="44689"/>
    <lineage>
        <taxon>Eukaryota</taxon>
        <taxon>Amoebozoa</taxon>
        <taxon>Evosea</taxon>
        <taxon>Eumycetozoa</taxon>
        <taxon>Dictyostelia</taxon>
        <taxon>Dictyosteliales</taxon>
        <taxon>Dictyosteliaceae</taxon>
        <taxon>Dictyostelium</taxon>
    </lineage>
</organism>
<evidence type="ECO:0000259" key="4">
    <source>
        <dbReference type="SMART" id="SM00827"/>
    </source>
</evidence>
<dbReference type="dictyBase" id="DDB_G0284375"/>
<evidence type="ECO:0000256" key="2">
    <source>
        <dbReference type="ARBA" id="ARBA00022553"/>
    </source>
</evidence>
<evidence type="ECO:0000256" key="1">
    <source>
        <dbReference type="ARBA" id="ARBA00022450"/>
    </source>
</evidence>
<proteinExistence type="predicted"/>
<dbReference type="eggNOG" id="KOG1202">
    <property type="taxonomic scope" value="Eukaryota"/>
</dbReference>
<protein>
    <recommendedName>
        <fullName evidence="4">Malonyl-CoA:ACP transacylase (MAT) domain-containing protein</fullName>
    </recommendedName>
</protein>
<keyword evidence="1" id="KW-0596">Phosphopantetheine</keyword>
<dbReference type="SMART" id="SM00827">
    <property type="entry name" value="PKS_AT"/>
    <property type="match status" value="1"/>
</dbReference>
<gene>
    <name evidence="5" type="ORF">DDB_G0284375</name>
</gene>
<dbReference type="OMA" id="ENIRNPC"/>
<dbReference type="PaxDb" id="44689-DDB0185977"/>
<dbReference type="KEGG" id="ddi:DDB_G0284375"/>
<dbReference type="AlphaFoldDB" id="Q54PR1"/>
<evidence type="ECO:0000313" key="5">
    <source>
        <dbReference type="EMBL" id="EAL65236.1"/>
    </source>
</evidence>
<dbReference type="InterPro" id="IPR001227">
    <property type="entry name" value="Ac_transferase_dom_sf"/>
</dbReference>
<dbReference type="GeneID" id="8624564"/>
<dbReference type="RefSeq" id="XP_638593.1">
    <property type="nucleotide sequence ID" value="XM_633501.1"/>
</dbReference>
<sequence length="352" mass="39946">MIKNDNKPFIFFSFCGQALQTKTLALDLYNGNKVFKESMDKLDCFIKNKYFNGESMLNKLRTQPDDAIPNRDQFVVHSFLFMFQVSIFELLKSEGISPSVIFGTSCGEISAAYCSGTLDLETACDISFFRASMTSKVRSLNAPAKLIGIDISCEEYNRLFSEKYPNVEMAAILSPKHVYVGCGDIEQVDRLYDDVLKQGYQVKSYPAQIAFHTSAMDCIKDDVLKQIFIPKPSAIPLFSSVTGEMFNNSSLKFDQNYLFKNLRNTVQNVKTHHNIFKFIEENGGTNVIVVEISPNPTMIPTIKESLKTIDSKLFNSLRENYKNNITFLPTLERSKNDIISINETISEIKKLF</sequence>
<dbReference type="SMR" id="Q54PR1"/>
<dbReference type="Proteomes" id="UP000002195">
    <property type="component" value="Unassembled WGS sequence"/>
</dbReference>
<dbReference type="PANTHER" id="PTHR45681">
    <property type="entry name" value="POLYKETIDE SYNTHASE 44-RELATED"/>
    <property type="match status" value="1"/>
</dbReference>
<comment type="caution">
    <text evidence="5">The sequence shown here is derived from an EMBL/GenBank/DDBJ whole genome shotgun (WGS) entry which is preliminary data.</text>
</comment>
<dbReference type="SUPFAM" id="SSF52151">
    <property type="entry name" value="FabD/lysophospholipase-like"/>
    <property type="match status" value="1"/>
</dbReference>
<reference evidence="5 6" key="1">
    <citation type="journal article" date="2005" name="Nature">
        <title>The genome of the social amoeba Dictyostelium discoideum.</title>
        <authorList>
            <consortium name="The Dictyostelium discoideum Sequencing Consortium"/>
            <person name="Eichinger L."/>
            <person name="Pachebat J.A."/>
            <person name="Glockner G."/>
            <person name="Rajandream M.A."/>
            <person name="Sucgang R."/>
            <person name="Berriman M."/>
            <person name="Song J."/>
            <person name="Olsen R."/>
            <person name="Szafranski K."/>
            <person name="Xu Q."/>
            <person name="Tunggal B."/>
            <person name="Kummerfeld S."/>
            <person name="Madera M."/>
            <person name="Konfortov B.A."/>
            <person name="Rivero F."/>
            <person name="Bankier A.T."/>
            <person name="Lehmann R."/>
            <person name="Hamlin N."/>
            <person name="Davies R."/>
            <person name="Gaudet P."/>
            <person name="Fey P."/>
            <person name="Pilcher K."/>
            <person name="Chen G."/>
            <person name="Saunders D."/>
            <person name="Sodergren E."/>
            <person name="Davis P."/>
            <person name="Kerhornou A."/>
            <person name="Nie X."/>
            <person name="Hall N."/>
            <person name="Anjard C."/>
            <person name="Hemphill L."/>
            <person name="Bason N."/>
            <person name="Farbrother P."/>
            <person name="Desany B."/>
            <person name="Just E."/>
            <person name="Morio T."/>
            <person name="Rost R."/>
            <person name="Churcher C."/>
            <person name="Cooper J."/>
            <person name="Haydock S."/>
            <person name="van Driessche N."/>
            <person name="Cronin A."/>
            <person name="Goodhead I."/>
            <person name="Muzny D."/>
            <person name="Mourier T."/>
            <person name="Pain A."/>
            <person name="Lu M."/>
            <person name="Harper D."/>
            <person name="Lindsay R."/>
            <person name="Hauser H."/>
            <person name="James K."/>
            <person name="Quiles M."/>
            <person name="Madan Babu M."/>
            <person name="Saito T."/>
            <person name="Buchrieser C."/>
            <person name="Wardroper A."/>
            <person name="Felder M."/>
            <person name="Thangavelu M."/>
            <person name="Johnson D."/>
            <person name="Knights A."/>
            <person name="Loulseged H."/>
            <person name="Mungall K."/>
            <person name="Oliver K."/>
            <person name="Price C."/>
            <person name="Quail M.A."/>
            <person name="Urushihara H."/>
            <person name="Hernandez J."/>
            <person name="Rabbinowitsch E."/>
            <person name="Steffen D."/>
            <person name="Sanders M."/>
            <person name="Ma J."/>
            <person name="Kohara Y."/>
            <person name="Sharp S."/>
            <person name="Simmonds M."/>
            <person name="Spiegler S."/>
            <person name="Tivey A."/>
            <person name="Sugano S."/>
            <person name="White B."/>
            <person name="Walker D."/>
            <person name="Woodward J."/>
            <person name="Winckler T."/>
            <person name="Tanaka Y."/>
            <person name="Shaulsky G."/>
            <person name="Schleicher M."/>
            <person name="Weinstock G."/>
            <person name="Rosenthal A."/>
            <person name="Cox E.C."/>
            <person name="Chisholm R.L."/>
            <person name="Gibbs R."/>
            <person name="Loomis W.F."/>
            <person name="Platzer M."/>
            <person name="Kay R.R."/>
            <person name="Williams J."/>
            <person name="Dear P.H."/>
            <person name="Noegel A.A."/>
            <person name="Barrell B."/>
            <person name="Kuspa A."/>
        </authorList>
    </citation>
    <scope>NUCLEOTIDE SEQUENCE [LARGE SCALE GENOMIC DNA]</scope>
    <source>
        <strain evidence="5 6">AX4</strain>
    </source>
</reference>
<dbReference type="HOGENOM" id="CLU_048819_0_0_1"/>
<dbReference type="InterPro" id="IPR050444">
    <property type="entry name" value="Polyketide_Synthase"/>
</dbReference>
<evidence type="ECO:0000313" key="6">
    <source>
        <dbReference type="Proteomes" id="UP000002195"/>
    </source>
</evidence>